<comment type="similarity">
    <text evidence="7">Belongs to the binding-protein-dependent transport system permease family.</text>
</comment>
<dbReference type="GO" id="GO:0055085">
    <property type="term" value="P:transmembrane transport"/>
    <property type="evidence" value="ECO:0007669"/>
    <property type="project" value="InterPro"/>
</dbReference>
<dbReference type="SUPFAM" id="SSF161098">
    <property type="entry name" value="MetI-like"/>
    <property type="match status" value="1"/>
</dbReference>
<evidence type="ECO:0000256" key="5">
    <source>
        <dbReference type="ARBA" id="ARBA00022989"/>
    </source>
</evidence>
<organism evidence="9 10">
    <name type="scientific">Parablautia intestinalis</name>
    <dbReference type="NCBI Taxonomy" id="2320100"/>
    <lineage>
        <taxon>Bacteria</taxon>
        <taxon>Bacillati</taxon>
        <taxon>Bacillota</taxon>
        <taxon>Clostridia</taxon>
        <taxon>Lachnospirales</taxon>
        <taxon>Lachnospiraceae</taxon>
        <taxon>Parablautia</taxon>
    </lineage>
</organism>
<keyword evidence="6 7" id="KW-0472">Membrane</keyword>
<reference evidence="9 10" key="1">
    <citation type="submission" date="2018-09" db="EMBL/GenBank/DDBJ databases">
        <title>Murine metabolic-syndrome-specific gut microbial biobank.</title>
        <authorList>
            <person name="Liu C."/>
        </authorList>
    </citation>
    <scope>NUCLEOTIDE SEQUENCE [LARGE SCALE GENOMIC DNA]</scope>
    <source>
        <strain evidence="9 10">0.1xD8-82</strain>
    </source>
</reference>
<dbReference type="Pfam" id="PF00528">
    <property type="entry name" value="BPD_transp_1"/>
    <property type="match status" value="1"/>
</dbReference>
<dbReference type="OrthoDB" id="9772609at2"/>
<dbReference type="GO" id="GO:0005886">
    <property type="term" value="C:plasma membrane"/>
    <property type="evidence" value="ECO:0007669"/>
    <property type="project" value="UniProtKB-SubCell"/>
</dbReference>
<feature type="transmembrane region" description="Helical" evidence="7">
    <location>
        <begin position="123"/>
        <end position="145"/>
    </location>
</feature>
<dbReference type="PANTHER" id="PTHR43744:SF8">
    <property type="entry name" value="SN-GLYCEROL-3-PHOSPHATE TRANSPORT SYSTEM PERMEASE PROTEIN UGPE"/>
    <property type="match status" value="1"/>
</dbReference>
<dbReference type="PANTHER" id="PTHR43744">
    <property type="entry name" value="ABC TRANSPORTER PERMEASE PROTEIN MG189-RELATED-RELATED"/>
    <property type="match status" value="1"/>
</dbReference>
<evidence type="ECO:0000313" key="9">
    <source>
        <dbReference type="EMBL" id="RKI87761.1"/>
    </source>
</evidence>
<feature type="transmembrane region" description="Helical" evidence="7">
    <location>
        <begin position="59"/>
        <end position="80"/>
    </location>
</feature>
<keyword evidence="4 7" id="KW-0812">Transmembrane</keyword>
<feature type="transmembrane region" description="Helical" evidence="7">
    <location>
        <begin position="166"/>
        <end position="191"/>
    </location>
</feature>
<evidence type="ECO:0000256" key="7">
    <source>
        <dbReference type="RuleBase" id="RU363032"/>
    </source>
</evidence>
<dbReference type="Proteomes" id="UP000280696">
    <property type="component" value="Unassembled WGS sequence"/>
</dbReference>
<proteinExistence type="inferred from homology"/>
<evidence type="ECO:0000259" key="8">
    <source>
        <dbReference type="PROSITE" id="PS50928"/>
    </source>
</evidence>
<evidence type="ECO:0000256" key="1">
    <source>
        <dbReference type="ARBA" id="ARBA00004651"/>
    </source>
</evidence>
<sequence length="260" mass="29706">MLCVCVLFMIPFYYLVVNTFKTAQEATKAPMALPRTLFLENYQRAFEGMNFLNSLTNTVIITVCSVTLIIIFGSMAAYAIERRQNRVTKACFYYFLIGFMIPVQSIIIPLFLVLQTLHLQNSIWGLIVLYTSWSNFAMFMYRGFLSGVPVDLEDAARIDGGSVWKTFWLIVFPLLKPITVTIMIFDVMWIWNDFLYPFLFLSSSKKGTLVMEVYKGVGEFTNDWARMMATMVIVLIPIVIFYIAMQKHIIAGITSGAVKG</sequence>
<comment type="subcellular location">
    <subcellularLocation>
        <location evidence="1 7">Cell membrane</location>
        <topology evidence="1 7">Multi-pass membrane protein</topology>
    </subcellularLocation>
</comment>
<evidence type="ECO:0000256" key="6">
    <source>
        <dbReference type="ARBA" id="ARBA00023136"/>
    </source>
</evidence>
<evidence type="ECO:0000313" key="10">
    <source>
        <dbReference type="Proteomes" id="UP000280696"/>
    </source>
</evidence>
<keyword evidence="3" id="KW-1003">Cell membrane</keyword>
<keyword evidence="10" id="KW-1185">Reference proteome</keyword>
<evidence type="ECO:0000256" key="3">
    <source>
        <dbReference type="ARBA" id="ARBA00022475"/>
    </source>
</evidence>
<dbReference type="PROSITE" id="PS50928">
    <property type="entry name" value="ABC_TM1"/>
    <property type="match status" value="1"/>
</dbReference>
<dbReference type="AlphaFoldDB" id="A0A3A9AK31"/>
<accession>A0A3A9AK31</accession>
<evidence type="ECO:0000256" key="4">
    <source>
        <dbReference type="ARBA" id="ARBA00022692"/>
    </source>
</evidence>
<evidence type="ECO:0000256" key="2">
    <source>
        <dbReference type="ARBA" id="ARBA00022448"/>
    </source>
</evidence>
<feature type="transmembrane region" description="Helical" evidence="7">
    <location>
        <begin position="224"/>
        <end position="245"/>
    </location>
</feature>
<keyword evidence="5 7" id="KW-1133">Transmembrane helix</keyword>
<gene>
    <name evidence="9" type="ORF">D7V94_20460</name>
</gene>
<dbReference type="CDD" id="cd06261">
    <property type="entry name" value="TM_PBP2"/>
    <property type="match status" value="1"/>
</dbReference>
<dbReference type="InterPro" id="IPR035906">
    <property type="entry name" value="MetI-like_sf"/>
</dbReference>
<keyword evidence="2 7" id="KW-0813">Transport</keyword>
<comment type="caution">
    <text evidence="9">The sequence shown here is derived from an EMBL/GenBank/DDBJ whole genome shotgun (WGS) entry which is preliminary data.</text>
</comment>
<feature type="transmembrane region" description="Helical" evidence="7">
    <location>
        <begin position="92"/>
        <end position="117"/>
    </location>
</feature>
<dbReference type="InterPro" id="IPR000515">
    <property type="entry name" value="MetI-like"/>
</dbReference>
<protein>
    <submittedName>
        <fullName evidence="9">Carbohydrate ABC transporter permease</fullName>
    </submittedName>
</protein>
<name>A0A3A9AK31_9FIRM</name>
<feature type="domain" description="ABC transmembrane type-1" evidence="8">
    <location>
        <begin position="55"/>
        <end position="245"/>
    </location>
</feature>
<dbReference type="EMBL" id="RAYQ01000036">
    <property type="protein sequence ID" value="RKI87761.1"/>
    <property type="molecule type" value="Genomic_DNA"/>
</dbReference>
<dbReference type="Gene3D" id="1.10.3720.10">
    <property type="entry name" value="MetI-like"/>
    <property type="match status" value="1"/>
</dbReference>